<proteinExistence type="predicted"/>
<feature type="region of interest" description="Disordered" evidence="1">
    <location>
        <begin position="183"/>
        <end position="211"/>
    </location>
</feature>
<reference evidence="3 4" key="1">
    <citation type="submission" date="2020-04" db="EMBL/GenBank/DDBJ databases">
        <title>Massilia sp. nov., a cold adapted bacteria isolated from Arctic soil.</title>
        <authorList>
            <person name="Son J."/>
            <person name="Ka J.-O."/>
        </authorList>
    </citation>
    <scope>NUCLEOTIDE SEQUENCE [LARGE SCALE GENOMIC DNA]</scope>
    <source>
        <strain evidence="3 4">ML15P13</strain>
    </source>
</reference>
<name>A0A7Y2JYW6_9BURK</name>
<dbReference type="Pfam" id="PF06674">
    <property type="entry name" value="DUF1176"/>
    <property type="match status" value="1"/>
</dbReference>
<gene>
    <name evidence="3" type="ORF">HGB41_10950</name>
</gene>
<evidence type="ECO:0000313" key="3">
    <source>
        <dbReference type="EMBL" id="NNG23510.1"/>
    </source>
</evidence>
<comment type="caution">
    <text evidence="3">The sequence shown here is derived from an EMBL/GenBank/DDBJ whole genome shotgun (WGS) entry which is preliminary data.</text>
</comment>
<dbReference type="RefSeq" id="WP_171084130.1">
    <property type="nucleotide sequence ID" value="NZ_JABAIV010000003.1"/>
</dbReference>
<organism evidence="3 4">
    <name type="scientific">Telluria aromaticivorans</name>
    <dbReference type="NCBI Taxonomy" id="2725995"/>
    <lineage>
        <taxon>Bacteria</taxon>
        <taxon>Pseudomonadati</taxon>
        <taxon>Pseudomonadota</taxon>
        <taxon>Betaproteobacteria</taxon>
        <taxon>Burkholderiales</taxon>
        <taxon>Oxalobacteraceae</taxon>
        <taxon>Telluria group</taxon>
        <taxon>Telluria</taxon>
    </lineage>
</organism>
<feature type="chain" id="PRO_5031181086" evidence="2">
    <location>
        <begin position="29"/>
        <end position="359"/>
    </location>
</feature>
<evidence type="ECO:0000256" key="2">
    <source>
        <dbReference type="SAM" id="SignalP"/>
    </source>
</evidence>
<keyword evidence="4" id="KW-1185">Reference proteome</keyword>
<evidence type="ECO:0000313" key="4">
    <source>
        <dbReference type="Proteomes" id="UP000533905"/>
    </source>
</evidence>
<dbReference type="AlphaFoldDB" id="A0A7Y2JYW6"/>
<dbReference type="Proteomes" id="UP000533905">
    <property type="component" value="Unassembled WGS sequence"/>
</dbReference>
<dbReference type="InterPro" id="IPR009560">
    <property type="entry name" value="DUF1176"/>
</dbReference>
<sequence length="359" mass="37354">MARTCACIHLALAAAVSLAASLAGPAVAASPQVRYQHLDWELACDNTRTCYAAGYHMEEGEPAAASVLLVRKAGPGVPVTARFQVGTYGEDETAARLSKSNLLTMRINGRVAGTVAVDRDTMIADLSRKQADALVAALAGKATLDWEGGGMHWTVSGKGAAAVLLKMDEFQGRLGTPGALVRKGARPEASVPPPLTAPVVDAAPVPPATPRKLPREQVRLLLGELHAAPGGAECEDLADVAKGSNALAVVRLSHDKLLVSARCWMGAYNAGSGYWVTNTAPPYAPVLVTTQGTGYLDGVISASHKGRGLGDCRSSDEWVWDGRRFVHTASSTSGKCRLVAPGGAWHLPVLVATVRKAGG</sequence>
<dbReference type="EMBL" id="JABAIV010000003">
    <property type="protein sequence ID" value="NNG23510.1"/>
    <property type="molecule type" value="Genomic_DNA"/>
</dbReference>
<keyword evidence="2" id="KW-0732">Signal</keyword>
<evidence type="ECO:0000256" key="1">
    <source>
        <dbReference type="SAM" id="MobiDB-lite"/>
    </source>
</evidence>
<accession>A0A7Y2JYW6</accession>
<protein>
    <submittedName>
        <fullName evidence="3">DUF1176 domain-containing protein</fullName>
    </submittedName>
</protein>
<feature type="signal peptide" evidence="2">
    <location>
        <begin position="1"/>
        <end position="28"/>
    </location>
</feature>